<dbReference type="InterPro" id="IPR009764">
    <property type="entry name" value="OCIA_dom"/>
</dbReference>
<evidence type="ECO:0000313" key="4">
    <source>
        <dbReference type="Proteomes" id="UP001353858"/>
    </source>
</evidence>
<feature type="compositionally biased region" description="Polar residues" evidence="1">
    <location>
        <begin position="228"/>
        <end position="238"/>
    </location>
</feature>
<gene>
    <name evidence="3" type="ORF">RN001_015377</name>
</gene>
<evidence type="ECO:0000256" key="1">
    <source>
        <dbReference type="SAM" id="MobiDB-lite"/>
    </source>
</evidence>
<protein>
    <recommendedName>
        <fullName evidence="2">OCIA domain-containing protein</fullName>
    </recommendedName>
</protein>
<keyword evidence="4" id="KW-1185">Reference proteome</keyword>
<feature type="compositionally biased region" description="Basic and acidic residues" evidence="1">
    <location>
        <begin position="198"/>
        <end position="210"/>
    </location>
</feature>
<feature type="domain" description="OCIA" evidence="2">
    <location>
        <begin position="26"/>
        <end position="111"/>
    </location>
</feature>
<evidence type="ECO:0000259" key="2">
    <source>
        <dbReference type="Pfam" id="PF07051"/>
    </source>
</evidence>
<feature type="region of interest" description="Disordered" evidence="1">
    <location>
        <begin position="1"/>
        <end position="24"/>
    </location>
</feature>
<organism evidence="3 4">
    <name type="scientific">Aquatica leii</name>
    <dbReference type="NCBI Taxonomy" id="1421715"/>
    <lineage>
        <taxon>Eukaryota</taxon>
        <taxon>Metazoa</taxon>
        <taxon>Ecdysozoa</taxon>
        <taxon>Arthropoda</taxon>
        <taxon>Hexapoda</taxon>
        <taxon>Insecta</taxon>
        <taxon>Pterygota</taxon>
        <taxon>Neoptera</taxon>
        <taxon>Endopterygota</taxon>
        <taxon>Coleoptera</taxon>
        <taxon>Polyphaga</taxon>
        <taxon>Elateriformia</taxon>
        <taxon>Elateroidea</taxon>
        <taxon>Lampyridae</taxon>
        <taxon>Luciolinae</taxon>
        <taxon>Aquatica</taxon>
    </lineage>
</organism>
<dbReference type="Proteomes" id="UP001353858">
    <property type="component" value="Unassembled WGS sequence"/>
</dbReference>
<comment type="caution">
    <text evidence="3">The sequence shown here is derived from an EMBL/GenBank/DDBJ whole genome shotgun (WGS) entry which is preliminary data.</text>
</comment>
<dbReference type="GO" id="GO:0005768">
    <property type="term" value="C:endosome"/>
    <property type="evidence" value="ECO:0007669"/>
    <property type="project" value="TreeGrafter"/>
</dbReference>
<dbReference type="Pfam" id="PF07051">
    <property type="entry name" value="OCIA"/>
    <property type="match status" value="1"/>
</dbReference>
<dbReference type="InterPro" id="IPR040187">
    <property type="entry name" value="OCAD1/2"/>
</dbReference>
<proteinExistence type="predicted"/>
<dbReference type="PANTHER" id="PTHR13336:SF3">
    <property type="entry name" value="OCIA DOMAIN-CONTAINING PROTEIN 1"/>
    <property type="match status" value="1"/>
</dbReference>
<dbReference type="AlphaFoldDB" id="A0AAN7QCJ6"/>
<sequence length="248" mass="28027">MDNKRENVDSEIHSIPQPSQNVTKPTYQFTSEELRVLRDCNKESFFQRSLPLSALFSGGIYYGVKSGFLQGHPKYGATPKIIAAVVIGYFAGKFSYQRKCAEKLMMLPNSPIGEMLRQRRKGHLQETLEPGYGPGMSLSPFSTVTDSYSDIKSNVNSIDLDMTRPEIGGLDDTYRPSLDNPILEEDMPPVQKSTTTYEELRKQNRDEFQQKRVGNYRQTESFPHPAAPTQSVPNSSRTHTNKYGDAME</sequence>
<reference evidence="4" key="1">
    <citation type="submission" date="2023-01" db="EMBL/GenBank/DDBJ databases">
        <title>Key to firefly adult light organ development and bioluminescence: homeobox transcription factors regulate luciferase expression and transportation to peroxisome.</title>
        <authorList>
            <person name="Fu X."/>
        </authorList>
    </citation>
    <scope>NUCLEOTIDE SEQUENCE [LARGE SCALE GENOMIC DNA]</scope>
</reference>
<feature type="region of interest" description="Disordered" evidence="1">
    <location>
        <begin position="179"/>
        <end position="248"/>
    </location>
</feature>
<feature type="compositionally biased region" description="Basic and acidic residues" evidence="1">
    <location>
        <begin position="1"/>
        <end position="12"/>
    </location>
</feature>
<dbReference type="PANTHER" id="PTHR13336">
    <property type="entry name" value="OVARIAN CARCINOMA IMMUNOREACTIVE ANTIGEN"/>
    <property type="match status" value="1"/>
</dbReference>
<name>A0AAN7QCJ6_9COLE</name>
<evidence type="ECO:0000313" key="3">
    <source>
        <dbReference type="EMBL" id="KAK4873348.1"/>
    </source>
</evidence>
<accession>A0AAN7QCJ6</accession>
<dbReference type="EMBL" id="JARPUR010000007">
    <property type="protein sequence ID" value="KAK4873348.1"/>
    <property type="molecule type" value="Genomic_DNA"/>
</dbReference>